<gene>
    <name evidence="1" type="ORF">A8L45_21030</name>
</gene>
<proteinExistence type="predicted"/>
<dbReference type="Proteomes" id="UP000094936">
    <property type="component" value="Unassembled WGS sequence"/>
</dbReference>
<evidence type="ECO:0000313" key="2">
    <source>
        <dbReference type="Proteomes" id="UP000094936"/>
    </source>
</evidence>
<comment type="caution">
    <text evidence="1">The sequence shown here is derived from an EMBL/GenBank/DDBJ whole genome shotgun (WGS) entry which is preliminary data.</text>
</comment>
<dbReference type="RefSeq" id="WP_068905321.1">
    <property type="nucleotide sequence ID" value="NZ_JBHUIF010000009.1"/>
</dbReference>
<dbReference type="AlphaFoldDB" id="A0A1C3EA47"/>
<dbReference type="EMBL" id="LYBM01000058">
    <property type="protein sequence ID" value="ODA30127.1"/>
    <property type="molecule type" value="Genomic_DNA"/>
</dbReference>
<name>A0A1C3EA47_9GAMM</name>
<organism evidence="1 2">
    <name type="scientific">Veronia pacifica</name>
    <dbReference type="NCBI Taxonomy" id="1080227"/>
    <lineage>
        <taxon>Bacteria</taxon>
        <taxon>Pseudomonadati</taxon>
        <taxon>Pseudomonadota</taxon>
        <taxon>Gammaproteobacteria</taxon>
        <taxon>Vibrionales</taxon>
        <taxon>Vibrionaceae</taxon>
        <taxon>Veronia</taxon>
    </lineage>
</organism>
<protein>
    <recommendedName>
        <fullName evidence="3">ABM domain-containing protein</fullName>
    </recommendedName>
</protein>
<dbReference type="InterPro" id="IPR011008">
    <property type="entry name" value="Dimeric_a/b-barrel"/>
</dbReference>
<accession>A0A1C3EA47</accession>
<evidence type="ECO:0000313" key="1">
    <source>
        <dbReference type="EMBL" id="ODA30127.1"/>
    </source>
</evidence>
<dbReference type="STRING" id="1080227.A8L45_21030"/>
<reference evidence="1 2" key="1">
    <citation type="submission" date="2016-05" db="EMBL/GenBank/DDBJ databases">
        <title>Genomic Taxonomy of the Vibrionaceae.</title>
        <authorList>
            <person name="Gomez-Gil B."/>
            <person name="Enciso-Ibarra J."/>
        </authorList>
    </citation>
    <scope>NUCLEOTIDE SEQUENCE [LARGE SCALE GENOMIC DNA]</scope>
    <source>
        <strain evidence="1 2">CAIM 1920</strain>
    </source>
</reference>
<dbReference type="OrthoDB" id="7066176at2"/>
<sequence length="102" mass="11436">MSAKYSNVVRFMVKPGMNDAFEKAVHSGGGLHNGELHQVFIKTGDRSYCGWSFWESEEAMVAARPELIEYLDTCREYLEEISPELGVTDPVSGPVIHDISRD</sequence>
<dbReference type="SUPFAM" id="SSF54909">
    <property type="entry name" value="Dimeric alpha+beta barrel"/>
    <property type="match status" value="1"/>
</dbReference>
<evidence type="ECO:0008006" key="3">
    <source>
        <dbReference type="Google" id="ProtNLM"/>
    </source>
</evidence>
<keyword evidence="2" id="KW-1185">Reference proteome</keyword>